<accession>A0AAD9EFE8</accession>
<evidence type="ECO:0000256" key="1">
    <source>
        <dbReference type="SAM" id="Phobius"/>
    </source>
</evidence>
<gene>
    <name evidence="2" type="ORF">CCHR01_11744</name>
</gene>
<protein>
    <submittedName>
        <fullName evidence="2">Uncharacterized protein</fullName>
    </submittedName>
</protein>
<reference evidence="2" key="1">
    <citation type="submission" date="2023-01" db="EMBL/GenBank/DDBJ databases">
        <title>Colletotrichum chrysophilum M932 genome sequence.</title>
        <authorList>
            <person name="Baroncelli R."/>
        </authorList>
    </citation>
    <scope>NUCLEOTIDE SEQUENCE</scope>
    <source>
        <strain evidence="2">M932</strain>
    </source>
</reference>
<dbReference type="AlphaFoldDB" id="A0AAD9EFE8"/>
<keyword evidence="1" id="KW-0812">Transmembrane</keyword>
<evidence type="ECO:0000313" key="2">
    <source>
        <dbReference type="EMBL" id="KAK1845627.1"/>
    </source>
</evidence>
<proteinExistence type="predicted"/>
<organism evidence="2 3">
    <name type="scientific">Colletotrichum chrysophilum</name>
    <dbReference type="NCBI Taxonomy" id="1836956"/>
    <lineage>
        <taxon>Eukaryota</taxon>
        <taxon>Fungi</taxon>
        <taxon>Dikarya</taxon>
        <taxon>Ascomycota</taxon>
        <taxon>Pezizomycotina</taxon>
        <taxon>Sordariomycetes</taxon>
        <taxon>Hypocreomycetidae</taxon>
        <taxon>Glomerellales</taxon>
        <taxon>Glomerellaceae</taxon>
        <taxon>Colletotrichum</taxon>
        <taxon>Colletotrichum gloeosporioides species complex</taxon>
    </lineage>
</organism>
<keyword evidence="3" id="KW-1185">Reference proteome</keyword>
<comment type="caution">
    <text evidence="2">The sequence shown here is derived from an EMBL/GenBank/DDBJ whole genome shotgun (WGS) entry which is preliminary data.</text>
</comment>
<evidence type="ECO:0000313" key="3">
    <source>
        <dbReference type="Proteomes" id="UP001243330"/>
    </source>
</evidence>
<dbReference type="EMBL" id="JAQOWY010000265">
    <property type="protein sequence ID" value="KAK1845627.1"/>
    <property type="molecule type" value="Genomic_DNA"/>
</dbReference>
<keyword evidence="1" id="KW-1133">Transmembrane helix</keyword>
<feature type="transmembrane region" description="Helical" evidence="1">
    <location>
        <begin position="38"/>
        <end position="62"/>
    </location>
</feature>
<name>A0AAD9EFE8_9PEZI</name>
<sequence>MGNIRLRSRTDDELDRMAQYRTSSTAILLDWILSTSRWLIWLCFSWTTSSAFFTIFVLGLPFGRQLEGALRLVYHVIRMELGQTYATFPQGGGTVMHNRSKLPQHC</sequence>
<keyword evidence="1" id="KW-0472">Membrane</keyword>
<dbReference type="Proteomes" id="UP001243330">
    <property type="component" value="Unassembled WGS sequence"/>
</dbReference>